<dbReference type="GO" id="GO:0030719">
    <property type="term" value="P:P granule organization"/>
    <property type="evidence" value="ECO:0007669"/>
    <property type="project" value="TreeGrafter"/>
</dbReference>
<dbReference type="InterPro" id="IPR050621">
    <property type="entry name" value="Tudor_domain_containing"/>
</dbReference>
<evidence type="ECO:0000313" key="2">
    <source>
        <dbReference type="EMBL" id="EGW00128.1"/>
    </source>
</evidence>
<dbReference type="InParanoid" id="G3IFT7"/>
<dbReference type="InterPro" id="IPR035437">
    <property type="entry name" value="SNase_OB-fold_sf"/>
</dbReference>
<name>G3IFT7_CRIGR</name>
<sequence>MSDVPVEVLLYKCAGDMVATGPEKRSWEEEPWNDILENSGAQNSPEMSMINVPSPDFSFHMDECLDIYISAYEQPTHFWIKIIGSHSHQLDQLLLIEMNQHYENSLPEDLTVQVGDIVAACYSADGSGYGAKILGTQENGNWDVYFVDWGNNGYCPLKELRVPRSDFLRLPFQAIECSLAQIAPSGEQWEEEALDEVLRLTHFADSKPLMAKISSCVRTGDSSWPKIHLYDTSNGKKLDIGLELVRKRYAVEVPEDVEEDGTVPDVLKDMATETDASLASILNETKESPAETADPLSYLSLSEETI</sequence>
<dbReference type="PANTHER" id="PTHR22948:SF18">
    <property type="entry name" value="TUDOR AND KH DOMAIN-CONTAINING PROTEIN"/>
    <property type="match status" value="1"/>
</dbReference>
<dbReference type="InterPro" id="IPR002999">
    <property type="entry name" value="Tudor"/>
</dbReference>
<evidence type="ECO:0000313" key="3">
    <source>
        <dbReference type="Proteomes" id="UP000001075"/>
    </source>
</evidence>
<organism evidence="2 3">
    <name type="scientific">Cricetulus griseus</name>
    <name type="common">Chinese hamster</name>
    <name type="synonym">Cricetulus barabensis griseus</name>
    <dbReference type="NCBI Taxonomy" id="10029"/>
    <lineage>
        <taxon>Eukaryota</taxon>
        <taxon>Metazoa</taxon>
        <taxon>Chordata</taxon>
        <taxon>Craniata</taxon>
        <taxon>Vertebrata</taxon>
        <taxon>Euteleostomi</taxon>
        <taxon>Mammalia</taxon>
        <taxon>Eutheria</taxon>
        <taxon>Euarchontoglires</taxon>
        <taxon>Glires</taxon>
        <taxon>Rodentia</taxon>
        <taxon>Myomorpha</taxon>
        <taxon>Muroidea</taxon>
        <taxon>Cricetidae</taxon>
        <taxon>Cricetinae</taxon>
        <taxon>Cricetulus</taxon>
    </lineage>
</organism>
<gene>
    <name evidence="2" type="ORF">I79_022610</name>
</gene>
<dbReference type="Proteomes" id="UP000001075">
    <property type="component" value="Unassembled WGS sequence"/>
</dbReference>
<dbReference type="PROSITE" id="PS50304">
    <property type="entry name" value="TUDOR"/>
    <property type="match status" value="1"/>
</dbReference>
<dbReference type="GO" id="GO:0007283">
    <property type="term" value="P:spermatogenesis"/>
    <property type="evidence" value="ECO:0007669"/>
    <property type="project" value="TreeGrafter"/>
</dbReference>
<dbReference type="Pfam" id="PF00567">
    <property type="entry name" value="TUDOR"/>
    <property type="match status" value="1"/>
</dbReference>
<dbReference type="PANTHER" id="PTHR22948">
    <property type="entry name" value="TUDOR DOMAIN CONTAINING PROTEIN"/>
    <property type="match status" value="1"/>
</dbReference>
<feature type="domain" description="Tudor" evidence="1">
    <location>
        <begin position="111"/>
        <end position="170"/>
    </location>
</feature>
<accession>G3IFT7</accession>
<dbReference type="Gene3D" id="2.40.50.90">
    <property type="match status" value="1"/>
</dbReference>
<dbReference type="GO" id="GO:0034587">
    <property type="term" value="P:piRNA processing"/>
    <property type="evidence" value="ECO:0007669"/>
    <property type="project" value="TreeGrafter"/>
</dbReference>
<reference evidence="3" key="1">
    <citation type="journal article" date="2011" name="Nat. Biotechnol.">
        <title>The genomic sequence of the Chinese hamster ovary (CHO)-K1 cell line.</title>
        <authorList>
            <person name="Xu X."/>
            <person name="Nagarajan H."/>
            <person name="Lewis N.E."/>
            <person name="Pan S."/>
            <person name="Cai Z."/>
            <person name="Liu X."/>
            <person name="Chen W."/>
            <person name="Xie M."/>
            <person name="Wang W."/>
            <person name="Hammond S."/>
            <person name="Andersen M.R."/>
            <person name="Neff N."/>
            <person name="Passarelli B."/>
            <person name="Koh W."/>
            <person name="Fan H.C."/>
            <person name="Wang J."/>
            <person name="Gui Y."/>
            <person name="Lee K.H."/>
            <person name="Betenbaugh M.J."/>
            <person name="Quake S.R."/>
            <person name="Famili I."/>
            <person name="Palsson B.O."/>
            <person name="Wang J."/>
        </authorList>
    </citation>
    <scope>NUCLEOTIDE SEQUENCE [LARGE SCALE GENOMIC DNA]</scope>
    <source>
        <strain evidence="3">CHO K1 cell line</strain>
    </source>
</reference>
<dbReference type="EMBL" id="JH002452">
    <property type="protein sequence ID" value="EGW00128.1"/>
    <property type="molecule type" value="Genomic_DNA"/>
</dbReference>
<dbReference type="GO" id="GO:0043186">
    <property type="term" value="C:P granule"/>
    <property type="evidence" value="ECO:0007669"/>
    <property type="project" value="TreeGrafter"/>
</dbReference>
<dbReference type="OrthoDB" id="9995375at2759"/>
<dbReference type="Gene3D" id="2.30.30.140">
    <property type="match status" value="1"/>
</dbReference>
<evidence type="ECO:0000259" key="1">
    <source>
        <dbReference type="PROSITE" id="PS50304"/>
    </source>
</evidence>
<protein>
    <submittedName>
        <fullName evidence="2">Tudor and KH domain-containing protein</fullName>
    </submittedName>
</protein>
<proteinExistence type="predicted"/>
<dbReference type="SUPFAM" id="SSF63748">
    <property type="entry name" value="Tudor/PWWP/MBT"/>
    <property type="match status" value="1"/>
</dbReference>
<dbReference type="AlphaFoldDB" id="G3IFT7"/>
<dbReference type="STRING" id="10029.G3IFT7"/>